<evidence type="ECO:0000313" key="4">
    <source>
        <dbReference type="Proteomes" id="UP000639006"/>
    </source>
</evidence>
<evidence type="ECO:0000256" key="1">
    <source>
        <dbReference type="SAM" id="Phobius"/>
    </source>
</evidence>
<dbReference type="Pfam" id="PF01970">
    <property type="entry name" value="TctA"/>
    <property type="match status" value="1"/>
</dbReference>
<feature type="transmembrane region" description="Helical" evidence="1">
    <location>
        <begin position="172"/>
        <end position="189"/>
    </location>
</feature>
<feature type="domain" description="DUF112" evidence="2">
    <location>
        <begin position="9"/>
        <end position="415"/>
    </location>
</feature>
<dbReference type="PANTHER" id="PTHR42204:SF1">
    <property type="entry name" value="INTEGRAL MEMBRANE PROTEIN"/>
    <property type="match status" value="1"/>
</dbReference>
<dbReference type="PANTHER" id="PTHR42204">
    <property type="entry name" value="INTEGRAL MEMBRANE PROTEIN"/>
    <property type="match status" value="1"/>
</dbReference>
<accession>A0A811T9U9</accession>
<gene>
    <name evidence="3" type="ORF">DIAAKJNI_00292</name>
</gene>
<feature type="transmembrane region" description="Helical" evidence="1">
    <location>
        <begin position="245"/>
        <end position="278"/>
    </location>
</feature>
<feature type="transmembrane region" description="Helical" evidence="1">
    <location>
        <begin position="290"/>
        <end position="311"/>
    </location>
</feature>
<keyword evidence="1" id="KW-0812">Transmembrane</keyword>
<dbReference type="EMBL" id="CAJHIQ010000012">
    <property type="protein sequence ID" value="CAD6492393.1"/>
    <property type="molecule type" value="Genomic_DNA"/>
</dbReference>
<reference evidence="3" key="1">
    <citation type="submission" date="2020-10" db="EMBL/GenBank/DDBJ databases">
        <authorList>
            <person name="Hahn C.J."/>
            <person name="Laso-Perez R."/>
            <person name="Vulcano F."/>
            <person name="Vaziourakis K.-M."/>
            <person name="Stokke R."/>
            <person name="Steen I.H."/>
            <person name="Teske A."/>
            <person name="Boetius A."/>
            <person name="Liebeke M."/>
            <person name="Amann R."/>
            <person name="Knittel K."/>
        </authorList>
    </citation>
    <scope>NUCLEOTIDE SEQUENCE</scope>
    <source>
        <strain evidence="3">Gfbio:e3339647-f889-4370-9287-4fb5cb688e4c:AG392M11_GoMArc1</strain>
    </source>
</reference>
<feature type="transmembrane region" description="Helical" evidence="1">
    <location>
        <begin position="374"/>
        <end position="403"/>
    </location>
</feature>
<sequence length="427" mass="46367">MEVSIPLVILSIFIGYFLGIITGIVPGFHVNNIAVILLAITPLLYQYNVLPLYIVIVILSNSITHTFIDIIPAVLIGVPESDTALAVLPGHTLTMEGRGIEAIRLSAIGSAGAILTSLLLALPMIWIFKNYYTALQEYMAWLLITLILMMVLTEKGEQMRGEGSLVHLKYKVYAAIVFLLSGFLGLFAFEKEALMNSIIPNVGETVFLPLLSGLFGASVLIISMLSKTTLPEQQDTKYNLPAANLLRGIFFGSTAGSLVAWFPGVSSAVATVIARIALPKNNEHSHNEFIVSLSGANTSNALFSLIALYVIGKSRSGAVSAINQIIQLDIDLMLLLFVVIVITALLSYPTTIFIGKQSVKLFKKINYTRLSTIILSGLLLIVVIFTGVFGLVIFAIAIPIGMLPHYLNVRKSHLMGCILLPVTLYFL</sequence>
<feature type="transmembrane region" description="Helical" evidence="1">
    <location>
        <begin position="134"/>
        <end position="152"/>
    </location>
</feature>
<feature type="transmembrane region" description="Helical" evidence="1">
    <location>
        <begin position="105"/>
        <end position="128"/>
    </location>
</feature>
<dbReference type="Proteomes" id="UP000639006">
    <property type="component" value="Unassembled WGS sequence"/>
</dbReference>
<organism evidence="3 4">
    <name type="scientific">Candidatus Argoarchaeum ethanivorans</name>
    <dbReference type="NCBI Taxonomy" id="2608793"/>
    <lineage>
        <taxon>Archaea</taxon>
        <taxon>Methanobacteriati</taxon>
        <taxon>Methanobacteriota</taxon>
        <taxon>Stenosarchaea group</taxon>
        <taxon>Methanomicrobia</taxon>
        <taxon>Methanosarcinales</taxon>
        <taxon>Methanosarcinales incertae sedis</taxon>
        <taxon>GOM Arc I cluster</taxon>
        <taxon>Candidatus Argoarchaeum</taxon>
    </lineage>
</organism>
<keyword evidence="1" id="KW-1133">Transmembrane helix</keyword>
<evidence type="ECO:0000313" key="3">
    <source>
        <dbReference type="EMBL" id="CAD6492393.1"/>
    </source>
</evidence>
<protein>
    <submittedName>
        <fullName evidence="3">Tripartite tricarboxylate transporter TctA family protein</fullName>
    </submittedName>
</protein>
<name>A0A811T9U9_9EURY</name>
<dbReference type="AlphaFoldDB" id="A0A811T9U9"/>
<evidence type="ECO:0000259" key="2">
    <source>
        <dbReference type="Pfam" id="PF01970"/>
    </source>
</evidence>
<proteinExistence type="predicted"/>
<comment type="caution">
    <text evidence="3">The sequence shown here is derived from an EMBL/GenBank/DDBJ whole genome shotgun (WGS) entry which is preliminary data.</text>
</comment>
<feature type="transmembrane region" description="Helical" evidence="1">
    <location>
        <begin position="34"/>
        <end position="59"/>
    </location>
</feature>
<dbReference type="InterPro" id="IPR002823">
    <property type="entry name" value="DUF112_TM"/>
</dbReference>
<feature type="transmembrane region" description="Helical" evidence="1">
    <location>
        <begin position="7"/>
        <end position="28"/>
    </location>
</feature>
<keyword evidence="1" id="KW-0472">Membrane</keyword>
<feature type="transmembrane region" description="Helical" evidence="1">
    <location>
        <begin position="205"/>
        <end position="225"/>
    </location>
</feature>
<feature type="transmembrane region" description="Helical" evidence="1">
    <location>
        <begin position="332"/>
        <end position="354"/>
    </location>
</feature>